<protein>
    <submittedName>
        <fullName evidence="8">ABC transporter substrate-binding protein</fullName>
    </submittedName>
</protein>
<dbReference type="SMART" id="SM00062">
    <property type="entry name" value="PBPb"/>
    <property type="match status" value="1"/>
</dbReference>
<dbReference type="RefSeq" id="WP_186598513.1">
    <property type="nucleotide sequence ID" value="NZ_JABWRS010000005.1"/>
</dbReference>
<accession>A0ABR6V5E2</accession>
<evidence type="ECO:0000313" key="9">
    <source>
        <dbReference type="Proteomes" id="UP000628086"/>
    </source>
</evidence>
<dbReference type="NCBIfam" id="TIGR01096">
    <property type="entry name" value="3A0103s03R"/>
    <property type="match status" value="1"/>
</dbReference>
<dbReference type="PANTHER" id="PTHR35936">
    <property type="entry name" value="MEMBRANE-BOUND LYTIC MUREIN TRANSGLYCOSYLASE F"/>
    <property type="match status" value="1"/>
</dbReference>
<evidence type="ECO:0000259" key="7">
    <source>
        <dbReference type="SMART" id="SM00062"/>
    </source>
</evidence>
<feature type="signal peptide" evidence="6">
    <location>
        <begin position="1"/>
        <end position="22"/>
    </location>
</feature>
<feature type="chain" id="PRO_5047209233" evidence="6">
    <location>
        <begin position="23"/>
        <end position="260"/>
    </location>
</feature>
<keyword evidence="9" id="KW-1185">Reference proteome</keyword>
<gene>
    <name evidence="8" type="ORF">HU747_08835</name>
</gene>
<feature type="domain" description="Solute-binding protein family 3/N-terminal" evidence="7">
    <location>
        <begin position="26"/>
        <end position="255"/>
    </location>
</feature>
<dbReference type="InterPro" id="IPR001638">
    <property type="entry name" value="Solute-binding_3/MltF_N"/>
</dbReference>
<comment type="subcellular location">
    <subcellularLocation>
        <location evidence="1">Periplasm</location>
    </subcellularLocation>
</comment>
<evidence type="ECO:0000256" key="1">
    <source>
        <dbReference type="ARBA" id="ARBA00004418"/>
    </source>
</evidence>
<dbReference type="InterPro" id="IPR005768">
    <property type="entry name" value="Lys_Arg_Orn-bd"/>
</dbReference>
<evidence type="ECO:0000256" key="6">
    <source>
        <dbReference type="SAM" id="SignalP"/>
    </source>
</evidence>
<proteinExistence type="inferred from homology"/>
<comment type="caution">
    <text evidence="8">The sequence shown here is derived from an EMBL/GenBank/DDBJ whole genome shotgun (WGS) entry which is preliminary data.</text>
</comment>
<evidence type="ECO:0000256" key="5">
    <source>
        <dbReference type="ARBA" id="ARBA00022764"/>
    </source>
</evidence>
<evidence type="ECO:0000256" key="2">
    <source>
        <dbReference type="ARBA" id="ARBA00010333"/>
    </source>
</evidence>
<organism evidence="8 9">
    <name type="scientific">Pseudomonas taiwanensis</name>
    <dbReference type="NCBI Taxonomy" id="470150"/>
    <lineage>
        <taxon>Bacteria</taxon>
        <taxon>Pseudomonadati</taxon>
        <taxon>Pseudomonadota</taxon>
        <taxon>Gammaproteobacteria</taxon>
        <taxon>Pseudomonadales</taxon>
        <taxon>Pseudomonadaceae</taxon>
        <taxon>Pseudomonas</taxon>
    </lineage>
</organism>
<dbReference type="PANTHER" id="PTHR35936:SF17">
    <property type="entry name" value="ARGININE-BINDING EXTRACELLULAR PROTEIN ARTP"/>
    <property type="match status" value="1"/>
</dbReference>
<comment type="similarity">
    <text evidence="2">Belongs to the bacterial solute-binding protein 3 family.</text>
</comment>
<dbReference type="EMBL" id="JABWRS010000005">
    <property type="protein sequence ID" value="MBC3475706.1"/>
    <property type="molecule type" value="Genomic_DNA"/>
</dbReference>
<keyword evidence="3" id="KW-0813">Transport</keyword>
<name>A0ABR6V5E2_9PSED</name>
<sequence length="260" mass="28967">MNNKQRLIAGIFIGLSFSMAHAAEKELKIGIEAAYPPFAYKQPNGELAGFDYDIGNALCKQMQVKCRWIEQEYDGLIPSLKVRKIDAILASLSITEDRKKSVDFTNRYYRSAARLVMKEGTKVSDNLEGLAGKRIGVQRSSIHDRFASQMLEAKGAEIVRYTSQNEIYLDLQANRLDGTLADDVILDQTFLKKPVGAGFSFVGPTFTDPKYFGDGIGIAVRKGDNALAQSFNKALGEILENGTYKEINAKYFDFDVYGEE</sequence>
<dbReference type="CDD" id="cd13703">
    <property type="entry name" value="PBP2_HisJ_LAO"/>
    <property type="match status" value="1"/>
</dbReference>
<evidence type="ECO:0000313" key="8">
    <source>
        <dbReference type="EMBL" id="MBC3475706.1"/>
    </source>
</evidence>
<reference evidence="8 9" key="1">
    <citation type="journal article" date="2020" name="Microorganisms">
        <title>Reliable Identification of Environmental Pseudomonas Isolates Using the rpoD Gene.</title>
        <authorList>
            <consortium name="The Broad Institute Genome Sequencing Platform"/>
            <person name="Girard L."/>
            <person name="Lood C."/>
            <person name="Rokni-Zadeh H."/>
            <person name="van Noort V."/>
            <person name="Lavigne R."/>
            <person name="De Mot R."/>
        </authorList>
    </citation>
    <scope>NUCLEOTIDE SEQUENCE [LARGE SCALE GENOMIC DNA]</scope>
    <source>
        <strain evidence="8 9">RW7P2</strain>
    </source>
</reference>
<evidence type="ECO:0000256" key="4">
    <source>
        <dbReference type="ARBA" id="ARBA00022729"/>
    </source>
</evidence>
<dbReference type="Proteomes" id="UP000628086">
    <property type="component" value="Unassembled WGS sequence"/>
</dbReference>
<evidence type="ECO:0000256" key="3">
    <source>
        <dbReference type="ARBA" id="ARBA00022448"/>
    </source>
</evidence>
<dbReference type="SUPFAM" id="SSF53850">
    <property type="entry name" value="Periplasmic binding protein-like II"/>
    <property type="match status" value="1"/>
</dbReference>
<dbReference type="Pfam" id="PF00497">
    <property type="entry name" value="SBP_bac_3"/>
    <property type="match status" value="1"/>
</dbReference>
<keyword evidence="5" id="KW-0574">Periplasm</keyword>
<dbReference type="Gene3D" id="3.40.190.10">
    <property type="entry name" value="Periplasmic binding protein-like II"/>
    <property type="match status" value="2"/>
</dbReference>
<keyword evidence="4 6" id="KW-0732">Signal</keyword>